<dbReference type="Pfam" id="PF00646">
    <property type="entry name" value="F-box"/>
    <property type="match status" value="1"/>
</dbReference>
<dbReference type="PANTHER" id="PTHR32153">
    <property type="entry name" value="OJ000223_09.16 PROTEIN"/>
    <property type="match status" value="1"/>
</dbReference>
<dbReference type="STRING" id="200361.A0A453DEV9"/>
<dbReference type="RefSeq" id="XP_073365452.1">
    <property type="nucleotide sequence ID" value="XM_073509351.1"/>
</dbReference>
<protein>
    <recommendedName>
        <fullName evidence="1">F-box domain-containing protein</fullName>
    </recommendedName>
</protein>
<dbReference type="InterPro" id="IPR032675">
    <property type="entry name" value="LRR_dom_sf"/>
</dbReference>
<dbReference type="OrthoDB" id="589312at2759"/>
<dbReference type="Pfam" id="PF23622">
    <property type="entry name" value="LRR_At1g61320_AtMIF1"/>
    <property type="match status" value="1"/>
</dbReference>
<proteinExistence type="predicted"/>
<evidence type="ECO:0000259" key="1">
    <source>
        <dbReference type="PROSITE" id="PS50181"/>
    </source>
</evidence>
<dbReference type="PROSITE" id="PS50181">
    <property type="entry name" value="FBOX"/>
    <property type="match status" value="1"/>
</dbReference>
<dbReference type="AlphaFoldDB" id="A0A453DEV9"/>
<dbReference type="GeneID" id="109733693"/>
<evidence type="ECO:0000313" key="2">
    <source>
        <dbReference type="EnsemblPlants" id="AET2Gv21214300.1"/>
    </source>
</evidence>
<reference evidence="3" key="2">
    <citation type="journal article" date="2017" name="Nat. Plants">
        <title>The Aegilops tauschii genome reveals multiple impacts of transposons.</title>
        <authorList>
            <person name="Zhao G."/>
            <person name="Zou C."/>
            <person name="Li K."/>
            <person name="Wang K."/>
            <person name="Li T."/>
            <person name="Gao L."/>
            <person name="Zhang X."/>
            <person name="Wang H."/>
            <person name="Yang Z."/>
            <person name="Liu X."/>
            <person name="Jiang W."/>
            <person name="Mao L."/>
            <person name="Kong X."/>
            <person name="Jiao Y."/>
            <person name="Jia J."/>
        </authorList>
    </citation>
    <scope>NUCLEOTIDE SEQUENCE [LARGE SCALE GENOMIC DNA]</scope>
    <source>
        <strain evidence="3">cv. AL8/78</strain>
    </source>
</reference>
<reference evidence="3" key="1">
    <citation type="journal article" date="2014" name="Science">
        <title>Ancient hybridizations among the ancestral genomes of bread wheat.</title>
        <authorList>
            <consortium name="International Wheat Genome Sequencing Consortium,"/>
            <person name="Marcussen T."/>
            <person name="Sandve S.R."/>
            <person name="Heier L."/>
            <person name="Spannagl M."/>
            <person name="Pfeifer M."/>
            <person name="Jakobsen K.S."/>
            <person name="Wulff B.B."/>
            <person name="Steuernagel B."/>
            <person name="Mayer K.F."/>
            <person name="Olsen O.A."/>
        </authorList>
    </citation>
    <scope>NUCLEOTIDE SEQUENCE [LARGE SCALE GENOMIC DNA]</scope>
    <source>
        <strain evidence="3">cv. AL8/78</strain>
    </source>
</reference>
<evidence type="ECO:0000313" key="3">
    <source>
        <dbReference type="Proteomes" id="UP000015105"/>
    </source>
</evidence>
<organism evidence="2 3">
    <name type="scientific">Aegilops tauschii subsp. strangulata</name>
    <name type="common">Goatgrass</name>
    <dbReference type="NCBI Taxonomy" id="200361"/>
    <lineage>
        <taxon>Eukaryota</taxon>
        <taxon>Viridiplantae</taxon>
        <taxon>Streptophyta</taxon>
        <taxon>Embryophyta</taxon>
        <taxon>Tracheophyta</taxon>
        <taxon>Spermatophyta</taxon>
        <taxon>Magnoliopsida</taxon>
        <taxon>Liliopsida</taxon>
        <taxon>Poales</taxon>
        <taxon>Poaceae</taxon>
        <taxon>BOP clade</taxon>
        <taxon>Pooideae</taxon>
        <taxon>Triticodae</taxon>
        <taxon>Triticeae</taxon>
        <taxon>Triticinae</taxon>
        <taxon>Aegilops</taxon>
    </lineage>
</organism>
<dbReference type="InterPro" id="IPR044997">
    <property type="entry name" value="F-box_plant"/>
</dbReference>
<dbReference type="InterPro" id="IPR036047">
    <property type="entry name" value="F-box-like_dom_sf"/>
</dbReference>
<reference evidence="2" key="3">
    <citation type="journal article" date="2017" name="Nature">
        <title>Genome sequence of the progenitor of the wheat D genome Aegilops tauschii.</title>
        <authorList>
            <person name="Luo M.C."/>
            <person name="Gu Y.Q."/>
            <person name="Puiu D."/>
            <person name="Wang H."/>
            <person name="Twardziok S.O."/>
            <person name="Deal K.R."/>
            <person name="Huo N."/>
            <person name="Zhu T."/>
            <person name="Wang L."/>
            <person name="Wang Y."/>
            <person name="McGuire P.E."/>
            <person name="Liu S."/>
            <person name="Long H."/>
            <person name="Ramasamy R.K."/>
            <person name="Rodriguez J.C."/>
            <person name="Van S.L."/>
            <person name="Yuan L."/>
            <person name="Wang Z."/>
            <person name="Xia Z."/>
            <person name="Xiao L."/>
            <person name="Anderson O.D."/>
            <person name="Ouyang S."/>
            <person name="Liang Y."/>
            <person name="Zimin A.V."/>
            <person name="Pertea G."/>
            <person name="Qi P."/>
            <person name="Bennetzen J.L."/>
            <person name="Dai X."/>
            <person name="Dawson M.W."/>
            <person name="Muller H.G."/>
            <person name="Kugler K."/>
            <person name="Rivarola-Duarte L."/>
            <person name="Spannagl M."/>
            <person name="Mayer K.F.X."/>
            <person name="Lu F.H."/>
            <person name="Bevan M.W."/>
            <person name="Leroy P."/>
            <person name="Li P."/>
            <person name="You F.M."/>
            <person name="Sun Q."/>
            <person name="Liu Z."/>
            <person name="Lyons E."/>
            <person name="Wicker T."/>
            <person name="Salzberg S.L."/>
            <person name="Devos K.M."/>
            <person name="Dvorak J."/>
        </authorList>
    </citation>
    <scope>NUCLEOTIDE SEQUENCE [LARGE SCALE GENOMIC DNA]</scope>
    <source>
        <strain evidence="2">cv. AL8/78</strain>
    </source>
</reference>
<dbReference type="EnsemblPlants" id="AET2Gv21214300.1">
    <property type="protein sequence ID" value="AET2Gv21214300.1"/>
    <property type="gene ID" value="AET2Gv21214300"/>
</dbReference>
<dbReference type="SUPFAM" id="SSF52047">
    <property type="entry name" value="RNI-like"/>
    <property type="match status" value="1"/>
</dbReference>
<name>A0A453DEV9_AEGTS</name>
<dbReference type="Gramene" id="AET2Gv21214300.1">
    <property type="protein sequence ID" value="AET2Gv21214300.1"/>
    <property type="gene ID" value="AET2Gv21214300"/>
</dbReference>
<sequence length="479" mass="55071">MENNNKAEAQLDSLSKLPDHLLLNILERVETLDALRTCILSKRMLKLPPMLSLLDIDIGSLARYLKPDVDTFNRIFQYNIAVAATTDKILGARNPEIPIRELRVRFCLRHDECLSISQAVARTMATHKLDVAEFVVLTEKTSWRCTQHDLLSFAKRFNTWFGDCPVVFAGLTHLWLRNLRFGELDIHNILNTCKRLESLRLTHCDAGVRSVLQVQHAQLVALQIDYGEFEAIQLNCLPKLQRVKYVGWSYQEDPLIFGSVPQLSKLILGKVGVSSTSNIQLSQLLANVPWITDLRLDFQSEKIWVLPECPKLLAPVLGKLQIANLDNLPQGCNIDWTMFILEAASSLKELCITVWDHWCEMETNKDVRRKKGYCEKANVEWQPSAVHFKHKNLVKLTICGFQPEENFVRYIRRVMEIAVNMKEISLYDWQVCEDCGDLDPNIKVCPSRYPRTTEEKDMLREEITKELPMASPAVIHFRS</sequence>
<dbReference type="SUPFAM" id="SSF81383">
    <property type="entry name" value="F-box domain"/>
    <property type="match status" value="1"/>
</dbReference>
<keyword evidence="3" id="KW-1185">Reference proteome</keyword>
<reference evidence="2" key="5">
    <citation type="journal article" date="2021" name="G3 (Bethesda)">
        <title>Aegilops tauschii genome assembly Aet v5.0 features greater sequence contiguity and improved annotation.</title>
        <authorList>
            <person name="Wang L."/>
            <person name="Zhu T."/>
            <person name="Rodriguez J.C."/>
            <person name="Deal K.R."/>
            <person name="Dubcovsky J."/>
            <person name="McGuire P.E."/>
            <person name="Lux T."/>
            <person name="Spannagl M."/>
            <person name="Mayer K.F.X."/>
            <person name="Baldrich P."/>
            <person name="Meyers B.C."/>
            <person name="Huo N."/>
            <person name="Gu Y.Q."/>
            <person name="Zhou H."/>
            <person name="Devos K.M."/>
            <person name="Bennetzen J.L."/>
            <person name="Unver T."/>
            <person name="Budak H."/>
            <person name="Gulick P.J."/>
            <person name="Galiba G."/>
            <person name="Kalapos B."/>
            <person name="Nelson D.R."/>
            <person name="Li P."/>
            <person name="You F.M."/>
            <person name="Luo M.C."/>
            <person name="Dvorak J."/>
        </authorList>
    </citation>
    <scope>NUCLEOTIDE SEQUENCE [LARGE SCALE GENOMIC DNA]</scope>
    <source>
        <strain evidence="2">cv. AL8/78</strain>
    </source>
</reference>
<reference evidence="2" key="4">
    <citation type="submission" date="2019-03" db="UniProtKB">
        <authorList>
            <consortium name="EnsemblPlants"/>
        </authorList>
    </citation>
    <scope>IDENTIFICATION</scope>
</reference>
<dbReference type="Proteomes" id="UP000015105">
    <property type="component" value="Chromosome 2D"/>
</dbReference>
<dbReference type="Gene3D" id="3.80.10.10">
    <property type="entry name" value="Ribonuclease Inhibitor"/>
    <property type="match status" value="1"/>
</dbReference>
<dbReference type="InterPro" id="IPR055357">
    <property type="entry name" value="LRR_At1g61320_AtMIF1"/>
</dbReference>
<feature type="domain" description="F-box" evidence="1">
    <location>
        <begin position="11"/>
        <end position="47"/>
    </location>
</feature>
<accession>A0A453DEV9</accession>
<dbReference type="OMA" id="HAVIHFR"/>
<dbReference type="InterPro" id="IPR001810">
    <property type="entry name" value="F-box_dom"/>
</dbReference>